<comment type="caution">
    <text evidence="8">The sequence shown here is derived from an EMBL/GenBank/DDBJ whole genome shotgun (WGS) entry which is preliminary data.</text>
</comment>
<dbReference type="SMART" id="SM00823">
    <property type="entry name" value="PKS_PP"/>
    <property type="match status" value="4"/>
</dbReference>
<dbReference type="Pfam" id="PF00550">
    <property type="entry name" value="PP-binding"/>
    <property type="match status" value="4"/>
</dbReference>
<feature type="domain" description="Carrier" evidence="7">
    <location>
        <begin position="2032"/>
        <end position="2107"/>
    </location>
</feature>
<dbReference type="InterPro" id="IPR023213">
    <property type="entry name" value="CAT-like_dom_sf"/>
</dbReference>
<dbReference type="Gene3D" id="3.30.559.30">
    <property type="entry name" value="Nonribosomal peptide synthetase, condensation domain"/>
    <property type="match status" value="5"/>
</dbReference>
<dbReference type="PANTHER" id="PTHR45527">
    <property type="entry name" value="NONRIBOSOMAL PEPTIDE SYNTHETASE"/>
    <property type="match status" value="1"/>
</dbReference>
<feature type="domain" description="Carrier" evidence="7">
    <location>
        <begin position="4144"/>
        <end position="4218"/>
    </location>
</feature>
<sequence length="4700" mass="505229">MSHPQGVRVPLTSGQLGIWYAAQEDPANPLFCLAERITIAGPVDPERFAAAVRQVVAETEALRTRFAEEDDGPVQMVLIDGEVPLEFVDLSSAADPEAAARDWLAARLVEPVELTGASLSAFALLRCAEDRFVWFQRHHHLVLDGISCALVARRIATVYNALAGGVPPEAGAGAGAGLAELAAADAEYRASDQFTADRAAWAEQYADSPEVAGLAGQPRRYPRRPLLRAEGHVDPAGAEAVRSLARESGVGWPAVVVAAQALYVHRITGRPDVVLALPVGARPRGAVARVPGMTSNVVPVRVRVEAGATVTDIVRQASGQLRAALRHQRYRYEDLRRDQGALADGRRLLGPRINIVTFNYDFDFGGAPVTVETLAIGHDDDLTVVVDSRDPAGGLRIELNANPDLYDERELKGHCARLTELLVTMAGAADQPTGRLDVASRDERTAPADVPAVLESSAETLDDLFRGQVARTPRATAVTLGPVSLSYAELDERANRLARLLIAHGARPGTLVGLLLERSLDMVVAQVAVMKSGAAYVPIDPAYPADRIAYTLGDAHPAVVVTHASASAALPDDVPAIALDGDETAGQLAVLPGTPVEDADRAGPLTDGSPAYVIYTSGSTGRPKGVQVSHRNVVRLFSRTEHWFHFDQNDVWTLFHSYAFDFSVWELWGPLLHGGRLVVVPYEVSRSPEGFLRLLGDEGVTVLNQTPSAFFQLMQADRDNPADGDRLALRYVIFGGEALDLWRLRDWYQRHSGENAPVLVNMYGITETTVHVTYRALDAGTVASGAGSLIGVGIPDLRVYLLDSALRPAVPGATGELYIGGGGVAQGYLGRSGLTAERFVADPFAADGSRMYRSGDLARLQAGALEYLGRADDQIKIRGFRIETGEIAAALSACAGVTHCAVVARDDGRGERQLVAYLVAEDPAHVPDAGELRKKLGESLPDHMLPAAFVPVTELPLTSNGKLDVRALPAPELTGSGTSRAARTPGEQVLAALFAETLGVDMVGAEDNFFVLGGHSLSATRLIGRVRSVLGAELSVRDIFEQPTVAALAPLLDSTGTARPALRPSARPADIPLSYAQQRLWFLDRLEGPSSTYNIPFTMRLRGALDVGALRAALTDVLDRHESLRTVFPQRAGLPRQEILDVATVAGSLDPVDVPAELLPARLRGAAEHGFRLDAESPLRAELFRLSADEHVLSVVVHHIGADGWSLAPLVHDLTAAYNARIDGQAPEWAPLPVQYADYALWQRELLGDETDAGSPLARQLAYWKQTLAALPEELHLPADRPRPAASSHRGAAVTLDLDTRTHAGLTELARQCGASLFMLLQAALATLLSRLGGGDDIPLGSPVAGRTDEAVEHLVGLFVNTLVLRTDTSGRPTFTELVERVRQTDLSAYAHQDMPFDRLVEVLNPDRSLARHPLFQVLLSLQDHPRGTVELTGLDAVVTPGDLVVAKFDLQFDFSESFDEHGRPAGLGAQVIYSTDLFDEVTVQRMLGRLAVMLAEVVARPETRIADLELVLPEEKAVVIPATVPAVQDVTVPDRFAQIVAASPTAVALVAADGTEITFAELDERANRLAHCLLAAGVGAEGRVAVLRRRSVDLVVGLLAVLKANGTYVPLDPRAPRARWEAILRRTEAAVLLTDADGTAEGIDTTATVIAGDTPAGDWKVTAPAVTTRPEQLAYIMFTSGSTGVPKGVAITHRDLVAFALDNRFADEAHRRVLMHAPHAFDAVNYELWVPLLTGGRVVLAPPHDMDVATLRRLIAAHGITGLHLTAGLFRVVAENDADCLEGVRSLCAGGDVVPAAAVRRVLERFPDMVFRDTYGPTETTTFATCHTVTTGVVADPVPIGRPMDGVRAYVLDRNLRRVPPGVLGELYLAGAGLARGYWTAPGLTAERFVADPFGAPGERMYRVGDLVRLGRDGDLVFAGRADDQVKIRGFRIEPAELEAALAARPGIAQATALVREDRPDDKRLVGYVVPVPGERIDAGAMRSELATVLPDYLVPSAIVVLDALPLTANAKLDRAALPAPEQTGDRVGRAPRTPQEQVLCGLFAEILEVSSVGIDDNFFELGGHSLVATRLVLRIEAVLGVDVPVRELFNAPTVAQLAAIVANAEGARLPLAARERPAEMPLSPSQRGLWFLNQVEGPSPTYNLGVSLRFTGRVDREALLAALHDTVLRHESLRTVFPDHDGVPIQRIVEATDLKVPVTVAESDEASLDEHLSEAARAGFDLARELPIRAHLLVLGPTEQVFLIVVHHIVSDGWSLSPLVADLAAAYTARRAGSAPDWEPLPVQYADYTLWQAELMGRPDDPESRLARQLAHWEQALAGLPDQLELPTDRPRPAVLSSQGDILSWTLDAPVQQALHQIARSSGASLFMVLQAAVAAVVSRLGGGDDIALGTAVAGRNDESLADSVGYFVNTLPLRNDVSRDPTFRQLIERVRTADLAAYANQEVPFDLLVERLSPQRSLSRHPLYQVLLTFENIPELRLRFAGLDTRLHPANPRAAKCDLEFAVGESFGADGAPEGLRGTLTYSTDLYDRGTAQALADRLVRFLTAVAADPALRVSQVDLLSPAERELVLHTWQGADEEVEFRTVVERIEEQARRIPGNIAVSTAAGHLTYAQFMSRVNRMARWLIGHGVGPERVVALAVSRSLDTFVTPHAVAAAGGTYLPIEDRYPADRLAYMVEDSRPVLALVHGSSEHLVTAADVPRHRIDTADFEAELAALPDGPVTDAERTAPLRNTNAAYVLYTSGSTGRPKGVWVEHRSLIDHVSTASRRYAGLDGVAVLHAPVSFDISLMALHMVPANGGHVHVTGGLDSPDPATVELLREHRLTYLDAVPSHLPMLTALPPEFGPAREQFFGGEALRADALVAWRRANPGAAVRNGYGPTETTCVVTDRLIEPGEDLTPGVVPIGVPQSNTRVYILDDNLRPVPPGVPGELYIAGSGLARGYLYRPGLSSARFVACPFGPSGERMYRSGDLVRWLPDGKIAYLGRVDDQVQVRGFRVELGEISSVLNLLPGVDAAAVIVREDTPGDERLVGYAVPSAGVALVVAELREAMTRVLPEYMVPTVIVELPELPLTPNGKLDRRALPAPDYAAAAAGREPATPQEAALAELFAEVLALPKVGVDDDFFALGGHSLIAARLVNRIRSALDVEISVRALFEAPSVAALAGRLGQAPATARAELVRRERPETLPPSAAQLALWFLNRIEGARSVYNVPVVLHLSGPLNEAALRAAVTDVVARHEALRTVFPSTGGRPRQEVLSDPTTTLAVLELDENRLPDFLAGLASGEFDVTVDRPLRATLVRLGATEHVLVLLMHHIATDGWSLAPLRRDLATAYAARCDDAEPGWEPLPIQYADFTLWQVEHLGDPHDPASNHARQLAYWRDRLDGAPEELALPSDRPRPSAGDNVGASVEMRLDAAVTTRIEELGRVHGVSTFMVLQAALAVLLTRLGAGTDLPIGTTVAGRSDERLEDLVGLFINTLVLRTDTAGNPTFSEMLERVRRTTLDAFAHQDVPFEKLVEGLNPERSLARHPLFQVALTHYNTPTAEVPLGALAVRQQHLDLRIAKFDLAFGFGNPAGDPGVLRGWLEYRTDMYDAATAESLLRRLIRVLDVVSARPGIRVGDVDVLGDEDRQRVLYEWNGTRRDQPRWRIDERVADHAARTPDAVAVVDGNTSLTYRELHERADGLAGVLAGHGAGPDRLVTVALPRSAELVVTLLAVMRTGAAYLPLDPEHPADRIQYTLQDAKPALAVVNSATVGVLDDSVPRLVTDAPGATTAAPGGYTPTPDTGAAYVIYTSGSTGRPKGVVVTHRGFTNLLTDQARRFRLGPGKRLLAVTTVSFDVAALDLFGPLSCGAAVVVAGRESVLDPGALLALIESARIDCLEATPSLWQALAAAAPENGLRSVHAFIGGEAFSDALADLLRARVRTLTNVYGPTETTVCATAQDLTEPERITIGGPIDNTQVYVLDDRLQPVPPGVVGDLYIAGDGVARGYHNRSGLTSERFVGCPFGPAGSRMYRTGDLVRWTRSGRLDYLGRSDHQVKIRGFRIELGEIEAVLLRHPAVEQVAVVDQTDDRGVRRLVAYLVPRPGADVPAPEELLGLTGAALPDYMIPAAFLPLDRLPRTPNGKLDRGALPAPQFTAGPASRKPRTPVEHVLLGIVADLLRVPDAGVEDSFFELGGDSISSMQLITRAQAAGLGLKVNDVFERRTVAGIAQVARILDEDAGAEQDDPTGTVPATPMMALLRERADRDRLSQHTLLRTPAGLTADRMTELLQGLLDRHDVLRSRLDDHWQLVVAPVGEVSADSVLSRVPVAAVIPEEVLTSHFAGAVDRLNPQAGTMMRAVWFDAGSDEAGRLLLVAHHLVVDAVSWRILRDDLELGWAAGWESARGPARTSVRRWSEQLRAEAHRPERLAELPYWVDTLALDDQPVPPAAGSPAVSASVTLAAGATEPLLSEVPATFHCGVEDILVAAFVAALAEQQRHRGGPAGPMLVALEHHGRDAELEGVDVTGTVGWFTTMFPVRLDAGRIDWPDLWAGGESAGRVVKRIKEQLRAVPGDGLGYGLLRHLNEDTAPVLARGSGAALSFNYLGRTSIDFGREPWSIAPEAVMLKPAETFTPFALELNAVTLDRPAGPELTATFSAAPGAFGVTELEALGDIWRRVLDVLVAHTRRPAAGGHTPSDVALAALNQDEIELLEDDWIGS</sequence>
<feature type="domain" description="Carrier" evidence="7">
    <location>
        <begin position="3097"/>
        <end position="3172"/>
    </location>
</feature>
<dbReference type="EMBL" id="JAENHP010000010">
    <property type="protein sequence ID" value="MBM2619519.1"/>
    <property type="molecule type" value="Genomic_DNA"/>
</dbReference>
<dbReference type="Gene3D" id="3.30.559.10">
    <property type="entry name" value="Chloramphenicol acetyltransferase-like domain"/>
    <property type="match status" value="5"/>
</dbReference>
<keyword evidence="5" id="KW-0045">Antibiotic biosynthesis</keyword>
<dbReference type="Gene3D" id="3.40.50.12780">
    <property type="entry name" value="N-terminal domain of ligase-like"/>
    <property type="match status" value="1"/>
</dbReference>
<keyword evidence="9" id="KW-1185">Reference proteome</keyword>
<feature type="region of interest" description="Disordered" evidence="6">
    <location>
        <begin position="4125"/>
        <end position="4144"/>
    </location>
</feature>
<dbReference type="InterPro" id="IPR006162">
    <property type="entry name" value="Ppantetheine_attach_site"/>
</dbReference>
<dbReference type="InterPro" id="IPR042099">
    <property type="entry name" value="ANL_N_sf"/>
</dbReference>
<dbReference type="PROSITE" id="PS00012">
    <property type="entry name" value="PHOSPHOPANTETHEINE"/>
    <property type="match status" value="2"/>
</dbReference>
<evidence type="ECO:0000313" key="8">
    <source>
        <dbReference type="EMBL" id="MBM2619519.1"/>
    </source>
</evidence>
<dbReference type="Pfam" id="PF00668">
    <property type="entry name" value="Condensation"/>
    <property type="match status" value="5"/>
</dbReference>
<dbReference type="Proteomes" id="UP000632138">
    <property type="component" value="Unassembled WGS sequence"/>
</dbReference>
<dbReference type="NCBIfam" id="TIGR01733">
    <property type="entry name" value="AA-adenyl-dom"/>
    <property type="match status" value="4"/>
</dbReference>
<feature type="domain" description="Carrier" evidence="7">
    <location>
        <begin position="981"/>
        <end position="1056"/>
    </location>
</feature>
<dbReference type="InterPro" id="IPR045851">
    <property type="entry name" value="AMP-bd_C_sf"/>
</dbReference>
<evidence type="ECO:0000259" key="7">
    <source>
        <dbReference type="PROSITE" id="PS50075"/>
    </source>
</evidence>
<evidence type="ECO:0000256" key="1">
    <source>
        <dbReference type="ARBA" id="ARBA00001957"/>
    </source>
</evidence>
<organism evidence="8 9">
    <name type="scientific">Paractinoplanes ovalisporus</name>
    <dbReference type="NCBI Taxonomy" id="2810368"/>
    <lineage>
        <taxon>Bacteria</taxon>
        <taxon>Bacillati</taxon>
        <taxon>Actinomycetota</taxon>
        <taxon>Actinomycetes</taxon>
        <taxon>Micromonosporales</taxon>
        <taxon>Micromonosporaceae</taxon>
        <taxon>Paractinoplanes</taxon>
    </lineage>
</organism>
<dbReference type="InterPro" id="IPR009081">
    <property type="entry name" value="PP-bd_ACP"/>
</dbReference>
<keyword evidence="2" id="KW-0596">Phosphopantetheine</keyword>
<keyword evidence="4" id="KW-0677">Repeat</keyword>
<proteinExistence type="predicted"/>
<dbReference type="Gene3D" id="3.30.300.30">
    <property type="match status" value="4"/>
</dbReference>
<evidence type="ECO:0000313" key="9">
    <source>
        <dbReference type="Proteomes" id="UP000632138"/>
    </source>
</evidence>
<dbReference type="CDD" id="cd17643">
    <property type="entry name" value="A_NRPS_Cytc1-like"/>
    <property type="match status" value="1"/>
</dbReference>
<dbReference type="Gene3D" id="3.40.50.980">
    <property type="match status" value="6"/>
</dbReference>
<evidence type="ECO:0000256" key="3">
    <source>
        <dbReference type="ARBA" id="ARBA00022553"/>
    </source>
</evidence>
<dbReference type="PANTHER" id="PTHR45527:SF1">
    <property type="entry name" value="FATTY ACID SYNTHASE"/>
    <property type="match status" value="1"/>
</dbReference>
<dbReference type="Gene3D" id="1.10.1200.10">
    <property type="entry name" value="ACP-like"/>
    <property type="match status" value="4"/>
</dbReference>
<dbReference type="Pfam" id="PF13193">
    <property type="entry name" value="AMP-binding_C"/>
    <property type="match status" value="4"/>
</dbReference>
<accession>A0ABS2AJV0</accession>
<dbReference type="CDD" id="cd12117">
    <property type="entry name" value="A_NRPS_Srf_like"/>
    <property type="match status" value="1"/>
</dbReference>
<dbReference type="CDD" id="cd19540">
    <property type="entry name" value="LCL_NRPS-like"/>
    <property type="match status" value="3"/>
</dbReference>
<reference evidence="8 9" key="1">
    <citation type="submission" date="2021-01" db="EMBL/GenBank/DDBJ databases">
        <title>Actinoplanes sp. nov. LDG1-06 isolated from lichen.</title>
        <authorList>
            <person name="Saeng-In P."/>
            <person name="Phongsopitanun W."/>
            <person name="Kanchanasin P."/>
            <person name="Yuki M."/>
            <person name="Kudo T."/>
            <person name="Ohkuma M."/>
            <person name="Tanasupawat S."/>
        </authorList>
    </citation>
    <scope>NUCLEOTIDE SEQUENCE [LARGE SCALE GENOMIC DNA]</scope>
    <source>
        <strain evidence="8 9">LDG1-06</strain>
    </source>
</reference>
<dbReference type="InterPro" id="IPR020845">
    <property type="entry name" value="AMP-binding_CS"/>
</dbReference>
<dbReference type="InterPro" id="IPR020806">
    <property type="entry name" value="PKS_PP-bd"/>
</dbReference>
<evidence type="ECO:0000256" key="5">
    <source>
        <dbReference type="ARBA" id="ARBA00023194"/>
    </source>
</evidence>
<dbReference type="InterPro" id="IPR025110">
    <property type="entry name" value="AMP-bd_C"/>
</dbReference>
<dbReference type="Gene3D" id="2.30.38.10">
    <property type="entry name" value="Luciferase, Domain 3"/>
    <property type="match status" value="3"/>
</dbReference>
<name>A0ABS2AJV0_9ACTN</name>
<keyword evidence="3" id="KW-0597">Phosphoprotein</keyword>
<dbReference type="PROSITE" id="PS50075">
    <property type="entry name" value="CARRIER"/>
    <property type="match status" value="4"/>
</dbReference>
<dbReference type="InterPro" id="IPR010060">
    <property type="entry name" value="NRPS_synth"/>
</dbReference>
<dbReference type="InterPro" id="IPR010071">
    <property type="entry name" value="AA_adenyl_dom"/>
</dbReference>
<comment type="cofactor">
    <cofactor evidence="1">
        <name>pantetheine 4'-phosphate</name>
        <dbReference type="ChEBI" id="CHEBI:47942"/>
    </cofactor>
</comment>
<evidence type="ECO:0000256" key="4">
    <source>
        <dbReference type="ARBA" id="ARBA00022737"/>
    </source>
</evidence>
<dbReference type="SUPFAM" id="SSF47336">
    <property type="entry name" value="ACP-like"/>
    <property type="match status" value="4"/>
</dbReference>
<dbReference type="Pfam" id="PF00501">
    <property type="entry name" value="AMP-binding"/>
    <property type="match status" value="4"/>
</dbReference>
<dbReference type="SUPFAM" id="SSF56801">
    <property type="entry name" value="Acetyl-CoA synthetase-like"/>
    <property type="match status" value="4"/>
</dbReference>
<dbReference type="InterPro" id="IPR001242">
    <property type="entry name" value="Condensation_dom"/>
</dbReference>
<dbReference type="InterPro" id="IPR036736">
    <property type="entry name" value="ACP-like_sf"/>
</dbReference>
<dbReference type="SUPFAM" id="SSF52777">
    <property type="entry name" value="CoA-dependent acyltransferases"/>
    <property type="match status" value="10"/>
</dbReference>
<dbReference type="CDD" id="cd05930">
    <property type="entry name" value="A_NRPS"/>
    <property type="match status" value="2"/>
</dbReference>
<dbReference type="RefSeq" id="WP_203379503.1">
    <property type="nucleotide sequence ID" value="NZ_JAENHP010000010.1"/>
</dbReference>
<protein>
    <submittedName>
        <fullName evidence="8">Amino acid adenylation domain-containing protein</fullName>
    </submittedName>
</protein>
<dbReference type="PROSITE" id="PS00455">
    <property type="entry name" value="AMP_BINDING"/>
    <property type="match status" value="4"/>
</dbReference>
<dbReference type="NCBIfam" id="TIGR01720">
    <property type="entry name" value="NRPS-para261"/>
    <property type="match status" value="1"/>
</dbReference>
<gene>
    <name evidence="8" type="ORF">JIG36_28590</name>
</gene>
<evidence type="ECO:0000256" key="6">
    <source>
        <dbReference type="SAM" id="MobiDB-lite"/>
    </source>
</evidence>
<evidence type="ECO:0000256" key="2">
    <source>
        <dbReference type="ARBA" id="ARBA00022450"/>
    </source>
</evidence>
<dbReference type="InterPro" id="IPR000873">
    <property type="entry name" value="AMP-dep_synth/lig_dom"/>
</dbReference>
<dbReference type="NCBIfam" id="NF003417">
    <property type="entry name" value="PRK04813.1"/>
    <property type="match status" value="4"/>
</dbReference>